<protein>
    <submittedName>
        <fullName evidence="2">Uncharacterized protein</fullName>
    </submittedName>
</protein>
<feature type="compositionally biased region" description="Basic residues" evidence="1">
    <location>
        <begin position="33"/>
        <end position="50"/>
    </location>
</feature>
<feature type="non-terminal residue" evidence="2">
    <location>
        <position position="103"/>
    </location>
</feature>
<proteinExistence type="predicted"/>
<dbReference type="Proteomes" id="UP000233469">
    <property type="component" value="Unassembled WGS sequence"/>
</dbReference>
<reference evidence="2 3" key="2">
    <citation type="submission" date="2017-10" db="EMBL/GenBank/DDBJ databases">
        <title>Extensive intraspecific genome diversity in a model arbuscular mycorrhizal fungus.</title>
        <authorList>
            <person name="Chen E.C.H."/>
            <person name="Morin E."/>
            <person name="Baudet D."/>
            <person name="Noel J."/>
            <person name="Ndikumana S."/>
            <person name="Charron P."/>
            <person name="St-Onge C."/>
            <person name="Giorgi J."/>
            <person name="Grigoriev I.V."/>
            <person name="Roux C."/>
            <person name="Martin F.M."/>
            <person name="Corradi N."/>
        </authorList>
    </citation>
    <scope>NUCLEOTIDE SEQUENCE [LARGE SCALE GENOMIC DNA]</scope>
    <source>
        <strain evidence="2 3">C2</strain>
    </source>
</reference>
<name>A0A2N1NL44_9GLOM</name>
<comment type="caution">
    <text evidence="2">The sequence shown here is derived from an EMBL/GenBank/DDBJ whole genome shotgun (WGS) entry which is preliminary data.</text>
</comment>
<gene>
    <name evidence="2" type="ORF">RhiirC2_693996</name>
</gene>
<sequence>MKNEKELLKMLRKIMNENENEFMKLYYLNNKQKKQLKDHRKKTKLQKRKINGREQKKQMNQRLKLKRKKKNTKRKLISCQIVILRQRIFYYKRVLMIQLWIFN</sequence>
<dbReference type="EMBL" id="LLXL01000289">
    <property type="protein sequence ID" value="PKK74675.1"/>
    <property type="molecule type" value="Genomic_DNA"/>
</dbReference>
<dbReference type="AlphaFoldDB" id="A0A2N1NL44"/>
<feature type="region of interest" description="Disordered" evidence="1">
    <location>
        <begin position="33"/>
        <end position="71"/>
    </location>
</feature>
<organism evidence="2 3">
    <name type="scientific">Rhizophagus irregularis</name>
    <dbReference type="NCBI Taxonomy" id="588596"/>
    <lineage>
        <taxon>Eukaryota</taxon>
        <taxon>Fungi</taxon>
        <taxon>Fungi incertae sedis</taxon>
        <taxon>Mucoromycota</taxon>
        <taxon>Glomeromycotina</taxon>
        <taxon>Glomeromycetes</taxon>
        <taxon>Glomerales</taxon>
        <taxon>Glomeraceae</taxon>
        <taxon>Rhizophagus</taxon>
    </lineage>
</organism>
<evidence type="ECO:0000313" key="2">
    <source>
        <dbReference type="EMBL" id="PKK74675.1"/>
    </source>
</evidence>
<accession>A0A2N1NL44</accession>
<reference evidence="2 3" key="1">
    <citation type="submission" date="2016-04" db="EMBL/GenBank/DDBJ databases">
        <title>Genome analyses suggest a sexual origin of heterokaryosis in a supposedly ancient asexual fungus.</title>
        <authorList>
            <person name="Ropars J."/>
            <person name="Sedzielewska K."/>
            <person name="Noel J."/>
            <person name="Charron P."/>
            <person name="Farinelli L."/>
            <person name="Marton T."/>
            <person name="Kruger M."/>
            <person name="Pelin A."/>
            <person name="Brachmann A."/>
            <person name="Corradi N."/>
        </authorList>
    </citation>
    <scope>NUCLEOTIDE SEQUENCE [LARGE SCALE GENOMIC DNA]</scope>
    <source>
        <strain evidence="2 3">C2</strain>
    </source>
</reference>
<evidence type="ECO:0000313" key="3">
    <source>
        <dbReference type="Proteomes" id="UP000233469"/>
    </source>
</evidence>
<evidence type="ECO:0000256" key="1">
    <source>
        <dbReference type="SAM" id="MobiDB-lite"/>
    </source>
</evidence>